<evidence type="ECO:0000256" key="2">
    <source>
        <dbReference type="SAM" id="MobiDB-lite"/>
    </source>
</evidence>
<organism evidence="4 5">
    <name type="scientific">Bauldia litoralis</name>
    <dbReference type="NCBI Taxonomy" id="665467"/>
    <lineage>
        <taxon>Bacteria</taxon>
        <taxon>Pseudomonadati</taxon>
        <taxon>Pseudomonadota</taxon>
        <taxon>Alphaproteobacteria</taxon>
        <taxon>Hyphomicrobiales</taxon>
        <taxon>Kaistiaceae</taxon>
        <taxon>Bauldia</taxon>
    </lineage>
</organism>
<feature type="region of interest" description="Disordered" evidence="2">
    <location>
        <begin position="130"/>
        <end position="156"/>
    </location>
</feature>
<keyword evidence="5" id="KW-1185">Reference proteome</keyword>
<dbReference type="SUPFAM" id="SSF75304">
    <property type="entry name" value="Amidase signature (AS) enzymes"/>
    <property type="match status" value="1"/>
</dbReference>
<dbReference type="Pfam" id="PF01425">
    <property type="entry name" value="Amidase"/>
    <property type="match status" value="1"/>
</dbReference>
<gene>
    <name evidence="4" type="ORF">SAMN02982931_04097</name>
</gene>
<name>A0A1G6E4H6_9HYPH</name>
<sequence>MRNDLPDLTALDARDRMVRGEFTALDYCEALLKRIAEREPEVGAFAHFDADFARTQAKACDAHRATGRATGPLHGLPVGVKDIVDTRDFPTENGTPIDAGRRPGEDAVVVQRLKAAGAVIMGKTVTTELGARTPRGTRNPHHREHTPGGSSSGSAAAVGAGMVPLGIGTQTNGSVIRPASFCGIVGFKPSFGLIPRTGVLPQAPPLDTLGVFARSAADTGLLVDALAGHEPRDRDTRPAPPPRLLQTALTDPPVTPALAFVKTFAWEHAEAETREGFAELVAALGETCHEVALPDTFLEGDRALVTITNVGLGRNYKPWHDRGKDQLSDFMRTMIEEGETIPAVDYLEALDWQTALRVGINQLFERYDAIITPAAPGEAPHGLDSTGNSAFNNLWSLLGVPALTLPLLEGPKGLPVGVQVVGRHGDDARLLRTARWLQSTLAYNS</sequence>
<keyword evidence="4" id="KW-0808">Transferase</keyword>
<dbReference type="GO" id="GO:0016740">
    <property type="term" value="F:transferase activity"/>
    <property type="evidence" value="ECO:0007669"/>
    <property type="project" value="UniProtKB-KW"/>
</dbReference>
<dbReference type="AlphaFoldDB" id="A0A1G6E4H6"/>
<feature type="domain" description="Amidase" evidence="3">
    <location>
        <begin position="28"/>
        <end position="431"/>
    </location>
</feature>
<protein>
    <submittedName>
        <fullName evidence="4">Asp-tRNAAsn/Glu-tRNAGln amidotransferase A subunit</fullName>
    </submittedName>
</protein>
<accession>A0A1G6E4H6</accession>
<evidence type="ECO:0000259" key="3">
    <source>
        <dbReference type="Pfam" id="PF01425"/>
    </source>
</evidence>
<dbReference type="PANTHER" id="PTHR11895">
    <property type="entry name" value="TRANSAMIDASE"/>
    <property type="match status" value="1"/>
</dbReference>
<dbReference type="EMBL" id="FMXQ01000010">
    <property type="protein sequence ID" value="SDB52291.1"/>
    <property type="molecule type" value="Genomic_DNA"/>
</dbReference>
<dbReference type="PANTHER" id="PTHR11895:SF151">
    <property type="entry name" value="GLUTAMYL-TRNA(GLN) AMIDOTRANSFERASE SUBUNIT A"/>
    <property type="match status" value="1"/>
</dbReference>
<reference evidence="4 5" key="1">
    <citation type="submission" date="2016-10" db="EMBL/GenBank/DDBJ databases">
        <authorList>
            <person name="de Groot N.N."/>
        </authorList>
    </citation>
    <scope>NUCLEOTIDE SEQUENCE [LARGE SCALE GENOMIC DNA]</scope>
    <source>
        <strain evidence="4 5">ATCC 35022</strain>
    </source>
</reference>
<evidence type="ECO:0000313" key="5">
    <source>
        <dbReference type="Proteomes" id="UP000199071"/>
    </source>
</evidence>
<dbReference type="Gene3D" id="3.90.1300.10">
    <property type="entry name" value="Amidase signature (AS) domain"/>
    <property type="match status" value="1"/>
</dbReference>
<comment type="similarity">
    <text evidence="1">Belongs to the amidase family.</text>
</comment>
<proteinExistence type="inferred from homology"/>
<feature type="region of interest" description="Disordered" evidence="2">
    <location>
        <begin position="228"/>
        <end position="248"/>
    </location>
</feature>
<evidence type="ECO:0000313" key="4">
    <source>
        <dbReference type="EMBL" id="SDB52291.1"/>
    </source>
</evidence>
<dbReference type="STRING" id="665467.SAMN02982931_04097"/>
<dbReference type="Proteomes" id="UP000199071">
    <property type="component" value="Unassembled WGS sequence"/>
</dbReference>
<feature type="compositionally biased region" description="Basic and acidic residues" evidence="2">
    <location>
        <begin position="228"/>
        <end position="237"/>
    </location>
</feature>
<evidence type="ECO:0000256" key="1">
    <source>
        <dbReference type="ARBA" id="ARBA00009199"/>
    </source>
</evidence>
<dbReference type="InterPro" id="IPR036928">
    <property type="entry name" value="AS_sf"/>
</dbReference>
<dbReference type="InterPro" id="IPR000120">
    <property type="entry name" value="Amidase"/>
</dbReference>
<dbReference type="InterPro" id="IPR023631">
    <property type="entry name" value="Amidase_dom"/>
</dbReference>
<dbReference type="RefSeq" id="WP_090879444.1">
    <property type="nucleotide sequence ID" value="NZ_FMXQ01000010.1"/>
</dbReference>
<dbReference type="OrthoDB" id="9777859at2"/>